<evidence type="ECO:0000313" key="3">
    <source>
        <dbReference type="EMBL" id="KKJ01689.1"/>
    </source>
</evidence>
<dbReference type="EMBL" id="AJTX02000002">
    <property type="protein sequence ID" value="KKJ01689.1"/>
    <property type="molecule type" value="Genomic_DNA"/>
</dbReference>
<dbReference type="STRING" id="317619.GCA_000332315_03981"/>
<organism evidence="2 4">
    <name type="scientific">Prochlorothrix hollandica PCC 9006 = CALU 1027</name>
    <dbReference type="NCBI Taxonomy" id="317619"/>
    <lineage>
        <taxon>Bacteria</taxon>
        <taxon>Bacillati</taxon>
        <taxon>Cyanobacteriota</taxon>
        <taxon>Cyanophyceae</taxon>
        <taxon>Prochlorotrichales</taxon>
        <taxon>Prochlorotrichaceae</taxon>
        <taxon>Prochlorothrix</taxon>
    </lineage>
</organism>
<keyword evidence="4" id="KW-1185">Reference proteome</keyword>
<reference evidence="2 4" key="2">
    <citation type="submission" date="2015-04" db="EMBL/GenBank/DDBJ databases">
        <authorList>
            <person name="Syromyatnikov M.Y."/>
            <person name="Popov V.N."/>
        </authorList>
    </citation>
    <scope>NUCLEOTIDE SEQUENCE [LARGE SCALE GENOMIC DNA]</scope>
    <source>
        <strain evidence="2">CALU 1027</strain>
    </source>
</reference>
<dbReference type="Proteomes" id="UP000034681">
    <property type="component" value="Unassembled WGS sequence"/>
</dbReference>
<protein>
    <recommendedName>
        <fullName evidence="1">Sulfatase-modifying factor enzyme-like domain-containing protein</fullName>
    </recommendedName>
</protein>
<dbReference type="Pfam" id="PF03781">
    <property type="entry name" value="FGE-sulfatase"/>
    <property type="match status" value="1"/>
</dbReference>
<dbReference type="InterPro" id="IPR005532">
    <property type="entry name" value="SUMF_dom"/>
</dbReference>
<gene>
    <name evidence="3" type="ORF">PROH_03510</name>
    <name evidence="2" type="ORF">PROH_12775</name>
</gene>
<dbReference type="GO" id="GO:0120147">
    <property type="term" value="F:formylglycine-generating oxidase activity"/>
    <property type="evidence" value="ECO:0007669"/>
    <property type="project" value="TreeGrafter"/>
</dbReference>
<dbReference type="SUPFAM" id="SSF56436">
    <property type="entry name" value="C-type lectin-like"/>
    <property type="match status" value="1"/>
</dbReference>
<dbReference type="eggNOG" id="COG1262">
    <property type="taxonomic scope" value="Bacteria"/>
</dbReference>
<comment type="caution">
    <text evidence="2">The sequence shown here is derived from an EMBL/GenBank/DDBJ whole genome shotgun (WGS) entry which is preliminary data.</text>
</comment>
<dbReference type="InterPro" id="IPR016187">
    <property type="entry name" value="CTDL_fold"/>
</dbReference>
<proteinExistence type="predicted"/>
<evidence type="ECO:0000313" key="2">
    <source>
        <dbReference type="EMBL" id="KKI99538.1"/>
    </source>
</evidence>
<reference evidence="2 4" key="1">
    <citation type="submission" date="2012-04" db="EMBL/GenBank/DDBJ databases">
        <authorList>
            <person name="Shanker A."/>
            <person name="Yadav P."/>
            <person name="Khan S."/>
            <person name="Sharma V."/>
        </authorList>
    </citation>
    <scope>NUCLEOTIDE SEQUENCE [LARGE SCALE GENOMIC DNA]</scope>
    <source>
        <strain evidence="2">CALU 1027</strain>
    </source>
</reference>
<dbReference type="AlphaFoldDB" id="A0A0M2PXZ3"/>
<sequence length="286" mass="32558">MDPSQPVILSLKSATRDQRVPLELLSIPGGTFWMGQTEAETQQLKQKFGEEEYQTYFTRELPRHRVTVPPFWMGRYPVTQGQYEAVMGSNPATRYNADQFVAAHKPVVGVTWYEAVAFCQKLTALCRGELKGGEILLPTEAQWEYACRAGTETAFHFGDRLNSDQANFNGTYTYNGFKTGEFRQVTTPVGSFPANGWGLQDMHGNVWEWCLDHWHDSYNDKPEALKQNGCISWVTYREQASRLLRGGSWDYNPGNCRSAFRSYYDPGVRFNLNNGFRVVCCGPRTP</sequence>
<accession>A0A0M2PXZ3</accession>
<dbReference type="PANTHER" id="PTHR23150:SF19">
    <property type="entry name" value="FORMYLGLYCINE-GENERATING ENZYME"/>
    <property type="match status" value="1"/>
</dbReference>
<evidence type="ECO:0000259" key="1">
    <source>
        <dbReference type="Pfam" id="PF03781"/>
    </source>
</evidence>
<feature type="domain" description="Sulfatase-modifying factor enzyme-like" evidence="1">
    <location>
        <begin position="23"/>
        <end position="279"/>
    </location>
</feature>
<dbReference type="PANTHER" id="PTHR23150">
    <property type="entry name" value="SULFATASE MODIFYING FACTOR 1, 2"/>
    <property type="match status" value="1"/>
</dbReference>
<dbReference type="InterPro" id="IPR042095">
    <property type="entry name" value="SUMF_sf"/>
</dbReference>
<evidence type="ECO:0000313" key="4">
    <source>
        <dbReference type="Proteomes" id="UP000034681"/>
    </source>
</evidence>
<dbReference type="InterPro" id="IPR051043">
    <property type="entry name" value="Sulfatase_Mod_Factor_Kinase"/>
</dbReference>
<name>A0A0M2PXZ3_PROHO</name>
<dbReference type="EMBL" id="AJTX02000005">
    <property type="protein sequence ID" value="KKI99538.1"/>
    <property type="molecule type" value="Genomic_DNA"/>
</dbReference>
<dbReference type="Gene3D" id="3.90.1580.10">
    <property type="entry name" value="paralog of FGE (formylglycine-generating enzyme)"/>
    <property type="match status" value="1"/>
</dbReference>